<dbReference type="PATRIC" id="fig|1703778.3.peg.1307"/>
<comment type="caution">
    <text evidence="3">The sequence shown here is derived from an EMBL/GenBank/DDBJ whole genome shotgun (WGS) entry which is preliminary data.</text>
</comment>
<dbReference type="AlphaFoldDB" id="A0A0S8K0M5"/>
<feature type="domain" description="SHOCT" evidence="2">
    <location>
        <begin position="49"/>
        <end position="73"/>
    </location>
</feature>
<proteinExistence type="predicted"/>
<name>A0A0S8K0M5_UNCW3</name>
<protein>
    <recommendedName>
        <fullName evidence="2">SHOCT domain-containing protein</fullName>
    </recommendedName>
</protein>
<dbReference type="InterPro" id="IPR018649">
    <property type="entry name" value="SHOCT"/>
</dbReference>
<accession>A0A0S8K0M5</accession>
<reference evidence="3 4" key="1">
    <citation type="journal article" date="2015" name="Microbiome">
        <title>Genomic resolution of linkages in carbon, nitrogen, and sulfur cycling among widespread estuary sediment bacteria.</title>
        <authorList>
            <person name="Baker B.J."/>
            <person name="Lazar C.S."/>
            <person name="Teske A.P."/>
            <person name="Dick G.J."/>
        </authorList>
    </citation>
    <scope>NUCLEOTIDE SEQUENCE [LARGE SCALE GENOMIC DNA]</scope>
    <source>
        <strain evidence="3">SM1_77</strain>
    </source>
</reference>
<dbReference type="Proteomes" id="UP000050975">
    <property type="component" value="Unassembled WGS sequence"/>
</dbReference>
<dbReference type="Pfam" id="PF09851">
    <property type="entry name" value="SHOCT"/>
    <property type="match status" value="1"/>
</dbReference>
<evidence type="ECO:0000259" key="2">
    <source>
        <dbReference type="Pfam" id="PF09851"/>
    </source>
</evidence>
<sequence>MMDDWGHMSWGYGGVFMWLIFLVLIGIVIYFVVRGEKWMKQTRSEETVLDILKKRYAKGEITEQEYEKMKKELE</sequence>
<gene>
    <name evidence="3" type="ORF">AMJ74_01720</name>
</gene>
<keyword evidence="1" id="KW-1133">Transmembrane helix</keyword>
<feature type="transmembrane region" description="Helical" evidence="1">
    <location>
        <begin position="12"/>
        <end position="33"/>
    </location>
</feature>
<keyword evidence="1" id="KW-0812">Transmembrane</keyword>
<evidence type="ECO:0000256" key="1">
    <source>
        <dbReference type="SAM" id="Phobius"/>
    </source>
</evidence>
<dbReference type="EMBL" id="LJVE01000017">
    <property type="protein sequence ID" value="KPL15330.1"/>
    <property type="molecule type" value="Genomic_DNA"/>
</dbReference>
<organism evidence="3 4">
    <name type="scientific">candidate division WOR_3 bacterium SM1_77</name>
    <dbReference type="NCBI Taxonomy" id="1703778"/>
    <lineage>
        <taxon>Bacteria</taxon>
        <taxon>Bacteria division WOR-3</taxon>
    </lineage>
</organism>
<evidence type="ECO:0000313" key="4">
    <source>
        <dbReference type="Proteomes" id="UP000050975"/>
    </source>
</evidence>
<keyword evidence="1" id="KW-0472">Membrane</keyword>
<evidence type="ECO:0000313" key="3">
    <source>
        <dbReference type="EMBL" id="KPL15330.1"/>
    </source>
</evidence>